<dbReference type="AlphaFoldDB" id="A0A160U2G6"/>
<name>A0A160U2G6_9ZZZZ</name>
<sequence>MGGAATAEVDLSKLRAQIERAVKSEDLSAITTVFGPEVRIMPEYQKTMTGPDHAALYYETLFDGIDINLFDKTLTETIPIDMLKVDIGAFTLNYTAAQSAEAKEVSGHYFDVWEESAAGDYVLIAQAWNFDSVYTEIRETTMFDTLSGIHLAFTPSVPVDSGAAFDHLAVNLYNDAAMIRQQSDILYHVYSEDAVIYPHDSGPRVGQEAIKEFLEDYTSGWPSFDYIKTASHRIEGTAPYAMSLISYNLRWDSLDNSGVSIGKGIRIMKRNEDGSLRTYRLISMHDQ</sequence>
<protein>
    <recommendedName>
        <fullName evidence="2">DUF4440 domain-containing protein</fullName>
    </recommendedName>
</protein>
<accession>A0A160U2G6</accession>
<organism evidence="1">
    <name type="scientific">hydrothermal vent metagenome</name>
    <dbReference type="NCBI Taxonomy" id="652676"/>
    <lineage>
        <taxon>unclassified sequences</taxon>
        <taxon>metagenomes</taxon>
        <taxon>ecological metagenomes</taxon>
    </lineage>
</organism>
<proteinExistence type="predicted"/>
<gene>
    <name evidence="1" type="ORF">MGWOODY_Hyp1524</name>
</gene>
<dbReference type="Gene3D" id="3.10.450.50">
    <property type="match status" value="2"/>
</dbReference>
<evidence type="ECO:0000313" key="1">
    <source>
        <dbReference type="EMBL" id="CUS57923.1"/>
    </source>
</evidence>
<dbReference type="SUPFAM" id="SSF54427">
    <property type="entry name" value="NTF2-like"/>
    <property type="match status" value="2"/>
</dbReference>
<dbReference type="EMBL" id="CZQD01000051">
    <property type="protein sequence ID" value="CUS57923.1"/>
    <property type="molecule type" value="Genomic_DNA"/>
</dbReference>
<dbReference type="InterPro" id="IPR032710">
    <property type="entry name" value="NTF2-like_dom_sf"/>
</dbReference>
<reference evidence="1" key="1">
    <citation type="submission" date="2015-10" db="EMBL/GenBank/DDBJ databases">
        <authorList>
            <person name="Gilbert D.G."/>
        </authorList>
    </citation>
    <scope>NUCLEOTIDE SEQUENCE</scope>
</reference>
<evidence type="ECO:0008006" key="2">
    <source>
        <dbReference type="Google" id="ProtNLM"/>
    </source>
</evidence>